<reference evidence="2 3" key="1">
    <citation type="journal article" date="2024" name="Nat. Commun.">
        <title>Phylogenomics reveals the evolutionary origins of lichenization in chlorophyte algae.</title>
        <authorList>
            <person name="Puginier C."/>
            <person name="Libourel C."/>
            <person name="Otte J."/>
            <person name="Skaloud P."/>
            <person name="Haon M."/>
            <person name="Grisel S."/>
            <person name="Petersen M."/>
            <person name="Berrin J.G."/>
            <person name="Delaux P.M."/>
            <person name="Dal Grande F."/>
            <person name="Keller J."/>
        </authorList>
    </citation>
    <scope>NUCLEOTIDE SEQUENCE [LARGE SCALE GENOMIC DNA]</scope>
    <source>
        <strain evidence="2 3">SAG 216-7</strain>
    </source>
</reference>
<proteinExistence type="predicted"/>
<protein>
    <submittedName>
        <fullName evidence="2">Uncharacterized protein</fullName>
    </submittedName>
</protein>
<gene>
    <name evidence="2" type="ORF">WJX75_005453</name>
</gene>
<dbReference type="PANTHER" id="PTHR33129">
    <property type="entry name" value="PROTEIN KINASE DOMAIN-CONTAINING PROTEIN-RELATED"/>
    <property type="match status" value="1"/>
</dbReference>
<dbReference type="InterPro" id="IPR052980">
    <property type="entry name" value="Crinkler_effector"/>
</dbReference>
<sequence length="562" mass="62293">MAKLEAMLPGAGPAPSTDWDNGGTCRELSEFVKALPAQEGPILDPQAESVITLEDGAWERGCQTLFTGTAGVGKSHEAALFVAQKLLQGFDVLLERSTEPPRPQAHFYWLSSSGNVQHTANINAAATRLQNNKGPTIYVTDGCPAGISREMYRGHSVTFCSPQKVLWRPERKARPFLCFYVPVLTLDEEVLSDESVKDWFSWAGGSAGACLKMNKERPDWLAAWKKEVVALLGRATKMELLRMIPCEWLDTYVDFSDCIFHFFHAENLPVRQASSPKEFRLRSYTVKCVRFASQRIEDLALATLDLSTLADVALCCLDDSAQSTSYWVELLSVRCLQAGCKLEGALLPQLHTKGRTSFVINLPPAKMEFWSTPVEAAQKSRTDLSMLCMPHAKNEAAIDAISSPALYWQMTKAGHHSLLRSNVTAMNTATEQADGGRQAQLTALQERMTWPGASMELTKPLLCSMVPPRYFHTMCKSTQQYTQEGGKRNNVQSEAIHHCVVMLPLDNIISKSNFILAKERLVEQVEMLAAESFPEAMKICNCDEETADESPLPTLQQPRGAP</sequence>
<dbReference type="EMBL" id="JALJOT010000009">
    <property type="protein sequence ID" value="KAK9907531.1"/>
    <property type="molecule type" value="Genomic_DNA"/>
</dbReference>
<accession>A0ABR2YM59</accession>
<evidence type="ECO:0000313" key="3">
    <source>
        <dbReference type="Proteomes" id="UP001491310"/>
    </source>
</evidence>
<comment type="caution">
    <text evidence="2">The sequence shown here is derived from an EMBL/GenBank/DDBJ whole genome shotgun (WGS) entry which is preliminary data.</text>
</comment>
<evidence type="ECO:0000313" key="2">
    <source>
        <dbReference type="EMBL" id="KAK9907531.1"/>
    </source>
</evidence>
<keyword evidence="3" id="KW-1185">Reference proteome</keyword>
<dbReference type="Proteomes" id="UP001491310">
    <property type="component" value="Unassembled WGS sequence"/>
</dbReference>
<feature type="region of interest" description="Disordered" evidence="1">
    <location>
        <begin position="1"/>
        <end position="22"/>
    </location>
</feature>
<evidence type="ECO:0000256" key="1">
    <source>
        <dbReference type="SAM" id="MobiDB-lite"/>
    </source>
</evidence>
<name>A0ABR2YM59_9CHLO</name>
<organism evidence="2 3">
    <name type="scientific">Coccomyxa subellipsoidea</name>
    <dbReference type="NCBI Taxonomy" id="248742"/>
    <lineage>
        <taxon>Eukaryota</taxon>
        <taxon>Viridiplantae</taxon>
        <taxon>Chlorophyta</taxon>
        <taxon>core chlorophytes</taxon>
        <taxon>Trebouxiophyceae</taxon>
        <taxon>Trebouxiophyceae incertae sedis</taxon>
        <taxon>Coccomyxaceae</taxon>
        <taxon>Coccomyxa</taxon>
    </lineage>
</organism>